<accession>N1PS10</accession>
<organism evidence="2 3">
    <name type="scientific">Dothistroma septosporum (strain NZE10 / CBS 128990)</name>
    <name type="common">Red band needle blight fungus</name>
    <name type="synonym">Mycosphaerella pini</name>
    <dbReference type="NCBI Taxonomy" id="675120"/>
    <lineage>
        <taxon>Eukaryota</taxon>
        <taxon>Fungi</taxon>
        <taxon>Dikarya</taxon>
        <taxon>Ascomycota</taxon>
        <taxon>Pezizomycotina</taxon>
        <taxon>Dothideomycetes</taxon>
        <taxon>Dothideomycetidae</taxon>
        <taxon>Mycosphaerellales</taxon>
        <taxon>Mycosphaerellaceae</taxon>
        <taxon>Dothistroma</taxon>
    </lineage>
</organism>
<feature type="chain" id="PRO_5004110102" description="Hydrophobin" evidence="1">
    <location>
        <begin position="20"/>
        <end position="124"/>
    </location>
</feature>
<name>N1PS10_DOTSN</name>
<dbReference type="Proteomes" id="UP000016933">
    <property type="component" value="Unassembled WGS sequence"/>
</dbReference>
<evidence type="ECO:0000256" key="1">
    <source>
        <dbReference type="SAM" id="SignalP"/>
    </source>
</evidence>
<sequence>MITIRFLARLSLVVGLAKASPQWGGGHDTSRHEDGLPTCTDGGQLRCCGAVFNGDNAPTELLTSLSCYDLTPATTNCLLTATSPDSDGSCPGYWQCCQIVLDPIIGIYCGPPPGRGYTQRYSMR</sequence>
<dbReference type="OrthoDB" id="3637047at2759"/>
<evidence type="ECO:0000313" key="2">
    <source>
        <dbReference type="EMBL" id="EME45728.1"/>
    </source>
</evidence>
<gene>
    <name evidence="2" type="ORF">DOTSEDRAFT_71428</name>
</gene>
<protein>
    <recommendedName>
        <fullName evidence="4">Hydrophobin</fullName>
    </recommendedName>
</protein>
<reference evidence="2 3" key="2">
    <citation type="journal article" date="2012" name="PLoS Pathog.">
        <title>Diverse lifestyles and strategies of plant pathogenesis encoded in the genomes of eighteen Dothideomycetes fungi.</title>
        <authorList>
            <person name="Ohm R.A."/>
            <person name="Feau N."/>
            <person name="Henrissat B."/>
            <person name="Schoch C.L."/>
            <person name="Horwitz B.A."/>
            <person name="Barry K.W."/>
            <person name="Condon B.J."/>
            <person name="Copeland A.C."/>
            <person name="Dhillon B."/>
            <person name="Glaser F."/>
            <person name="Hesse C.N."/>
            <person name="Kosti I."/>
            <person name="LaButti K."/>
            <person name="Lindquist E.A."/>
            <person name="Lucas S."/>
            <person name="Salamov A.A."/>
            <person name="Bradshaw R.E."/>
            <person name="Ciuffetti L."/>
            <person name="Hamelin R.C."/>
            <person name="Kema G.H.J."/>
            <person name="Lawrence C."/>
            <person name="Scott J.A."/>
            <person name="Spatafora J.W."/>
            <person name="Turgeon B.G."/>
            <person name="de Wit P.J.G.M."/>
            <person name="Zhong S."/>
            <person name="Goodwin S.B."/>
            <person name="Grigoriev I.V."/>
        </authorList>
    </citation>
    <scope>NUCLEOTIDE SEQUENCE [LARGE SCALE GENOMIC DNA]</scope>
    <source>
        <strain evidence="3">NZE10 / CBS 128990</strain>
    </source>
</reference>
<evidence type="ECO:0000313" key="3">
    <source>
        <dbReference type="Proteomes" id="UP000016933"/>
    </source>
</evidence>
<proteinExistence type="predicted"/>
<reference evidence="3" key="1">
    <citation type="journal article" date="2012" name="PLoS Genet.">
        <title>The genomes of the fungal plant pathogens Cladosporium fulvum and Dothistroma septosporum reveal adaptation to different hosts and lifestyles but also signatures of common ancestry.</title>
        <authorList>
            <person name="de Wit P.J.G.M."/>
            <person name="van der Burgt A."/>
            <person name="Oekmen B."/>
            <person name="Stergiopoulos I."/>
            <person name="Abd-Elsalam K.A."/>
            <person name="Aerts A.L."/>
            <person name="Bahkali A.H."/>
            <person name="Beenen H.G."/>
            <person name="Chettri P."/>
            <person name="Cox M.P."/>
            <person name="Datema E."/>
            <person name="de Vries R.P."/>
            <person name="Dhillon B."/>
            <person name="Ganley A.R."/>
            <person name="Griffiths S.A."/>
            <person name="Guo Y."/>
            <person name="Hamelin R.C."/>
            <person name="Henrissat B."/>
            <person name="Kabir M.S."/>
            <person name="Jashni M.K."/>
            <person name="Kema G."/>
            <person name="Klaubauf S."/>
            <person name="Lapidus A."/>
            <person name="Levasseur A."/>
            <person name="Lindquist E."/>
            <person name="Mehrabi R."/>
            <person name="Ohm R.A."/>
            <person name="Owen T.J."/>
            <person name="Salamov A."/>
            <person name="Schwelm A."/>
            <person name="Schijlen E."/>
            <person name="Sun H."/>
            <person name="van den Burg H.A."/>
            <person name="van Ham R.C.H.J."/>
            <person name="Zhang S."/>
            <person name="Goodwin S.B."/>
            <person name="Grigoriev I.V."/>
            <person name="Collemare J."/>
            <person name="Bradshaw R.E."/>
        </authorList>
    </citation>
    <scope>NUCLEOTIDE SEQUENCE [LARGE SCALE GENOMIC DNA]</scope>
    <source>
        <strain evidence="3">NZE10 / CBS 128990</strain>
    </source>
</reference>
<feature type="signal peptide" evidence="1">
    <location>
        <begin position="1"/>
        <end position="19"/>
    </location>
</feature>
<evidence type="ECO:0008006" key="4">
    <source>
        <dbReference type="Google" id="ProtNLM"/>
    </source>
</evidence>
<dbReference type="AlphaFoldDB" id="N1PS10"/>
<keyword evidence="1" id="KW-0732">Signal</keyword>
<keyword evidence="3" id="KW-1185">Reference proteome</keyword>
<dbReference type="EMBL" id="KB446538">
    <property type="protein sequence ID" value="EME45728.1"/>
    <property type="molecule type" value="Genomic_DNA"/>
</dbReference>
<dbReference type="HOGENOM" id="CLU_2003863_0_0_1"/>